<accession>A0A0F7C0T4</accession>
<evidence type="ECO:0000313" key="2">
    <source>
        <dbReference type="EMBL" id="AKF94838.1"/>
    </source>
</evidence>
<sequence length="119" mass="13835">MKTLSGFWIKLVLTPFLFLLLDNVYGGIYYPYWWEPVVAGVVVALLGQLMEVMFLQPGTLWLTTFLDMLMCLVVVFFTKFIFSGTKMGMDGIFFFAVFFGLTEYFLHLWLIRSGRVEKT</sequence>
<keyword evidence="1" id="KW-0812">Transmembrane</keyword>
<keyword evidence="1" id="KW-1133">Transmembrane helix</keyword>
<protein>
    <submittedName>
        <fullName evidence="2">Membrane protein</fullName>
    </submittedName>
</protein>
<evidence type="ECO:0000256" key="1">
    <source>
        <dbReference type="SAM" id="Phobius"/>
    </source>
</evidence>
<organism evidence="2">
    <name type="scientific">Brevibacillus laterosporus</name>
    <name type="common">Bacillus laterosporus</name>
    <dbReference type="NCBI Taxonomy" id="1465"/>
    <lineage>
        <taxon>Bacteria</taxon>
        <taxon>Bacillati</taxon>
        <taxon>Bacillota</taxon>
        <taxon>Bacilli</taxon>
        <taxon>Bacillales</taxon>
        <taxon>Paenibacillaceae</taxon>
        <taxon>Brevibacillus</taxon>
    </lineage>
</organism>
<reference evidence="2" key="1">
    <citation type="submission" date="2015-03" db="EMBL/GenBank/DDBJ databases">
        <title>MIGS Cultured Bacterial/Archaeal sample from Brevibacillus laterosporus.</title>
        <authorList>
            <person name="Zeng D."/>
            <person name="Zhu L."/>
            <person name="Dong G."/>
            <person name="Ye W."/>
            <person name="Ren D."/>
            <person name="Wu L."/>
            <person name="Xu J."/>
            <person name="Li G."/>
            <person name="Guo L."/>
        </authorList>
    </citation>
    <scope>NUCLEOTIDE SEQUENCE</scope>
    <source>
        <strain evidence="2">B9</strain>
    </source>
</reference>
<dbReference type="AlphaFoldDB" id="A0A0F7C0T4"/>
<keyword evidence="1" id="KW-0472">Membrane</keyword>
<dbReference type="RefSeq" id="WP_031412138.1">
    <property type="nucleotide sequence ID" value="NZ_CP011074.1"/>
</dbReference>
<feature type="transmembrane region" description="Helical" evidence="1">
    <location>
        <begin position="60"/>
        <end position="80"/>
    </location>
</feature>
<dbReference type="EMBL" id="CP011074">
    <property type="protein sequence ID" value="AKF94838.1"/>
    <property type="molecule type" value="Genomic_DNA"/>
</dbReference>
<proteinExistence type="predicted"/>
<feature type="transmembrane region" description="Helical" evidence="1">
    <location>
        <begin position="92"/>
        <end position="111"/>
    </location>
</feature>
<name>A0A0F7C0T4_BRELA</name>
<feature type="transmembrane region" description="Helical" evidence="1">
    <location>
        <begin position="36"/>
        <end position="55"/>
    </location>
</feature>
<gene>
    <name evidence="2" type="ORF">EX87_06550</name>
</gene>